<sequence length="106" mass="11965">MKRIIILLMLALSIIAGSLTMSNQATALEPDYAKWGKLAVQETASKYGAEIVDYKYEGRYPDTSEAVEERFKLWVRQGAKEISVRVSVHVQLRTNTAGKIDFEKLD</sequence>
<protein>
    <recommendedName>
        <fullName evidence="4">DUF3889 domain-containing protein</fullName>
    </recommendedName>
</protein>
<dbReference type="RefSeq" id="WP_188891118.1">
    <property type="nucleotide sequence ID" value="NZ_BMHY01000009.1"/>
</dbReference>
<reference evidence="2 3" key="1">
    <citation type="journal article" date="2014" name="Int. J. Syst. Evol. Microbiol.">
        <title>Complete genome sequence of Corynebacterium casei LMG S-19264T (=DSM 44701T), isolated from a smear-ripened cheese.</title>
        <authorList>
            <consortium name="US DOE Joint Genome Institute (JGI-PGF)"/>
            <person name="Walter F."/>
            <person name="Albersmeier A."/>
            <person name="Kalinowski J."/>
            <person name="Ruckert C."/>
        </authorList>
    </citation>
    <scope>NUCLEOTIDE SEQUENCE [LARGE SCALE GENOMIC DNA]</scope>
    <source>
        <strain evidence="2 3">CGMCC 1.15286</strain>
    </source>
</reference>
<dbReference type="Gene3D" id="3.10.450.390">
    <property type="entry name" value="Protein of unknown function DUF3889"/>
    <property type="match status" value="1"/>
</dbReference>
<keyword evidence="1" id="KW-0732">Signal</keyword>
<dbReference type="Pfam" id="PF13028">
    <property type="entry name" value="DUF3889"/>
    <property type="match status" value="1"/>
</dbReference>
<evidence type="ECO:0000256" key="1">
    <source>
        <dbReference type="SAM" id="SignalP"/>
    </source>
</evidence>
<dbReference type="InterPro" id="IPR024987">
    <property type="entry name" value="DUF3889"/>
</dbReference>
<evidence type="ECO:0008006" key="4">
    <source>
        <dbReference type="Google" id="ProtNLM"/>
    </source>
</evidence>
<evidence type="ECO:0000313" key="3">
    <source>
        <dbReference type="Proteomes" id="UP000600247"/>
    </source>
</evidence>
<proteinExistence type="predicted"/>
<keyword evidence="3" id="KW-1185">Reference proteome</keyword>
<name>A0A917M600_9BACL</name>
<feature type="chain" id="PRO_5036976964" description="DUF3889 domain-containing protein" evidence="1">
    <location>
        <begin position="28"/>
        <end position="106"/>
    </location>
</feature>
<dbReference type="EMBL" id="BMHY01000009">
    <property type="protein sequence ID" value="GGG80131.1"/>
    <property type="molecule type" value="Genomic_DNA"/>
</dbReference>
<gene>
    <name evidence="2" type="ORF">GCM10010918_41510</name>
</gene>
<evidence type="ECO:0000313" key="2">
    <source>
        <dbReference type="EMBL" id="GGG80131.1"/>
    </source>
</evidence>
<comment type="caution">
    <text evidence="2">The sequence shown here is derived from an EMBL/GenBank/DDBJ whole genome shotgun (WGS) entry which is preliminary data.</text>
</comment>
<dbReference type="Proteomes" id="UP000600247">
    <property type="component" value="Unassembled WGS sequence"/>
</dbReference>
<organism evidence="2 3">
    <name type="scientific">Paenibacillus radicis</name>
    <name type="common">ex Gao et al. 2016</name>
    <dbReference type="NCBI Taxonomy" id="1737354"/>
    <lineage>
        <taxon>Bacteria</taxon>
        <taxon>Bacillati</taxon>
        <taxon>Bacillota</taxon>
        <taxon>Bacilli</taxon>
        <taxon>Bacillales</taxon>
        <taxon>Paenibacillaceae</taxon>
        <taxon>Paenibacillus</taxon>
    </lineage>
</organism>
<accession>A0A917M600</accession>
<feature type="signal peptide" evidence="1">
    <location>
        <begin position="1"/>
        <end position="27"/>
    </location>
</feature>
<dbReference type="AlphaFoldDB" id="A0A917M600"/>